<name>A0A0F9SRC1_9ZZZZ</name>
<dbReference type="SMART" id="SM00960">
    <property type="entry name" value="Robl_LC7"/>
    <property type="match status" value="1"/>
</dbReference>
<organism evidence="2">
    <name type="scientific">marine sediment metagenome</name>
    <dbReference type="NCBI Taxonomy" id="412755"/>
    <lineage>
        <taxon>unclassified sequences</taxon>
        <taxon>metagenomes</taxon>
        <taxon>ecological metagenomes</taxon>
    </lineage>
</organism>
<protein>
    <recommendedName>
        <fullName evidence="1">Roadblock/LAMTOR2 domain-containing protein</fullName>
    </recommendedName>
</protein>
<dbReference type="PANTHER" id="PTHR10779">
    <property type="entry name" value="DYNEIN LIGHT CHAIN ROADBLOCK"/>
    <property type="match status" value="1"/>
</dbReference>
<dbReference type="Gene3D" id="3.30.450.30">
    <property type="entry name" value="Dynein light chain 2a, cytoplasmic"/>
    <property type="match status" value="1"/>
</dbReference>
<dbReference type="SUPFAM" id="SSF103196">
    <property type="entry name" value="Roadblock/LC7 domain"/>
    <property type="match status" value="1"/>
</dbReference>
<evidence type="ECO:0000313" key="2">
    <source>
        <dbReference type="EMBL" id="KKN65052.1"/>
    </source>
</evidence>
<dbReference type="Pfam" id="PF03259">
    <property type="entry name" value="Robl_LC7"/>
    <property type="match status" value="1"/>
</dbReference>
<proteinExistence type="predicted"/>
<sequence length="100" mass="11196">MRLINRQEVKNIIRRFEQREGIRGVIICDSSGLPIDSNLEIQVSEEIAAYVTSLIGKGKQVVEALKEGELSFIRLETQKGGESAETMIALQENLILIILK</sequence>
<feature type="domain" description="Roadblock/LAMTOR2" evidence="1">
    <location>
        <begin position="9"/>
        <end position="100"/>
    </location>
</feature>
<comment type="caution">
    <text evidence="2">The sequence shown here is derived from an EMBL/GenBank/DDBJ whole genome shotgun (WGS) entry which is preliminary data.</text>
</comment>
<reference evidence="2" key="1">
    <citation type="journal article" date="2015" name="Nature">
        <title>Complex archaea that bridge the gap between prokaryotes and eukaryotes.</title>
        <authorList>
            <person name="Spang A."/>
            <person name="Saw J.H."/>
            <person name="Jorgensen S.L."/>
            <person name="Zaremba-Niedzwiedzka K."/>
            <person name="Martijn J."/>
            <person name="Lind A.E."/>
            <person name="van Eijk R."/>
            <person name="Schleper C."/>
            <person name="Guy L."/>
            <person name="Ettema T.J."/>
        </authorList>
    </citation>
    <scope>NUCLEOTIDE SEQUENCE</scope>
</reference>
<accession>A0A0F9SRC1</accession>
<gene>
    <name evidence="2" type="ORF">LCGC14_0485510</name>
</gene>
<dbReference type="AlphaFoldDB" id="A0A0F9SRC1"/>
<dbReference type="InterPro" id="IPR004942">
    <property type="entry name" value="Roadblock/LAMTOR2_dom"/>
</dbReference>
<evidence type="ECO:0000259" key="1">
    <source>
        <dbReference type="SMART" id="SM00960"/>
    </source>
</evidence>
<dbReference type="EMBL" id="LAZR01000536">
    <property type="protein sequence ID" value="KKN65052.1"/>
    <property type="molecule type" value="Genomic_DNA"/>
</dbReference>